<evidence type="ECO:0000313" key="1">
    <source>
        <dbReference type="EMBL" id="HIU00134.1"/>
    </source>
</evidence>
<proteinExistence type="predicted"/>
<protein>
    <submittedName>
        <fullName evidence="1">Uncharacterized protein</fullName>
    </submittedName>
</protein>
<sequence length="158" mass="19000">MDYKKQLVEKIEKFYVEIIEEFKEAELQIIADSNFRSIFKKKDYGKNISMLKNCKKQVLKIDVSNIGIPKSDKEASEVVLRLERCIVNFRRLCDSYVQLQEALKRKSEKETVKYSEYKEIFNKVQEDRKNMNDSLHELDIVYTDYTYDEDYNPYTFLD</sequence>
<name>A0A9D1HDY1_9FIRM</name>
<accession>A0A9D1HDY1</accession>
<evidence type="ECO:0000313" key="2">
    <source>
        <dbReference type="Proteomes" id="UP000824159"/>
    </source>
</evidence>
<organism evidence="1 2">
    <name type="scientific">Candidatus Allocopromorpha excrementavium</name>
    <dbReference type="NCBI Taxonomy" id="2840741"/>
    <lineage>
        <taxon>Bacteria</taxon>
        <taxon>Bacillati</taxon>
        <taxon>Bacillota</taxon>
        <taxon>Clostridia</taxon>
        <taxon>Eubacteriales</taxon>
        <taxon>Eubacteriaceae</taxon>
        <taxon>Eubacteriaceae incertae sedis</taxon>
        <taxon>Candidatus Allocopromorpha</taxon>
    </lineage>
</organism>
<dbReference type="AlphaFoldDB" id="A0A9D1HDY1"/>
<gene>
    <name evidence="1" type="ORF">IAD12_07755</name>
</gene>
<dbReference type="EMBL" id="DVLX01000093">
    <property type="protein sequence ID" value="HIU00134.1"/>
    <property type="molecule type" value="Genomic_DNA"/>
</dbReference>
<reference evidence="1" key="1">
    <citation type="submission" date="2020-10" db="EMBL/GenBank/DDBJ databases">
        <authorList>
            <person name="Gilroy R."/>
        </authorList>
    </citation>
    <scope>NUCLEOTIDE SEQUENCE</scope>
    <source>
        <strain evidence="1">CHK176-22527</strain>
    </source>
</reference>
<dbReference type="Proteomes" id="UP000824159">
    <property type="component" value="Unassembled WGS sequence"/>
</dbReference>
<comment type="caution">
    <text evidence="1">The sequence shown here is derived from an EMBL/GenBank/DDBJ whole genome shotgun (WGS) entry which is preliminary data.</text>
</comment>
<reference evidence="1" key="2">
    <citation type="journal article" date="2021" name="PeerJ">
        <title>Extensive microbial diversity within the chicken gut microbiome revealed by metagenomics and culture.</title>
        <authorList>
            <person name="Gilroy R."/>
            <person name="Ravi A."/>
            <person name="Getino M."/>
            <person name="Pursley I."/>
            <person name="Horton D.L."/>
            <person name="Alikhan N.F."/>
            <person name="Baker D."/>
            <person name="Gharbi K."/>
            <person name="Hall N."/>
            <person name="Watson M."/>
            <person name="Adriaenssens E.M."/>
            <person name="Foster-Nyarko E."/>
            <person name="Jarju S."/>
            <person name="Secka A."/>
            <person name="Antonio M."/>
            <person name="Oren A."/>
            <person name="Chaudhuri R.R."/>
            <person name="La Ragione R."/>
            <person name="Hildebrand F."/>
            <person name="Pallen M.J."/>
        </authorList>
    </citation>
    <scope>NUCLEOTIDE SEQUENCE</scope>
    <source>
        <strain evidence="1">CHK176-22527</strain>
    </source>
</reference>